<evidence type="ECO:0000256" key="8">
    <source>
        <dbReference type="ARBA" id="ARBA00023170"/>
    </source>
</evidence>
<evidence type="ECO:0000256" key="10">
    <source>
        <dbReference type="RuleBase" id="RU351113"/>
    </source>
</evidence>
<dbReference type="PANTHER" id="PTHR21137">
    <property type="entry name" value="ODORANT RECEPTOR"/>
    <property type="match status" value="1"/>
</dbReference>
<evidence type="ECO:0000256" key="5">
    <source>
        <dbReference type="ARBA" id="ARBA00022725"/>
    </source>
</evidence>
<dbReference type="EMBL" id="KJ702061">
    <property type="protein sequence ID" value="AID61215.1"/>
    <property type="molecule type" value="mRNA"/>
</dbReference>
<comment type="caution">
    <text evidence="10">Lacks conserved residue(s) required for the propagation of feature annotation.</text>
</comment>
<feature type="transmembrane region" description="Helical" evidence="10">
    <location>
        <begin position="29"/>
        <end position="48"/>
    </location>
</feature>
<keyword evidence="9 10" id="KW-0807">Transducer</keyword>
<dbReference type="PANTHER" id="PTHR21137:SF3">
    <property type="entry name" value="ODORANT RECEPTOR 30A-RELATED"/>
    <property type="match status" value="1"/>
</dbReference>
<feature type="transmembrane region" description="Helical" evidence="10">
    <location>
        <begin position="60"/>
        <end position="78"/>
    </location>
</feature>
<feature type="transmembrane region" description="Helical" evidence="10">
    <location>
        <begin position="246"/>
        <end position="269"/>
    </location>
</feature>
<dbReference type="InterPro" id="IPR004117">
    <property type="entry name" value="7tm6_olfct_rcpt"/>
</dbReference>
<keyword evidence="5 10" id="KW-0552">Olfaction</keyword>
<keyword evidence="2" id="KW-1003">Cell membrane</keyword>
<evidence type="ECO:0000256" key="2">
    <source>
        <dbReference type="ARBA" id="ARBA00022475"/>
    </source>
</evidence>
<comment type="subcellular location">
    <subcellularLocation>
        <location evidence="1 10">Cell membrane</location>
        <topology evidence="1 10">Multi-pass membrane protein</topology>
    </subcellularLocation>
</comment>
<dbReference type="GO" id="GO:0005549">
    <property type="term" value="F:odorant binding"/>
    <property type="evidence" value="ECO:0007669"/>
    <property type="project" value="InterPro"/>
</dbReference>
<name>A0A068F5G9_CALSG</name>
<feature type="transmembrane region" description="Helical" evidence="10">
    <location>
        <begin position="167"/>
        <end position="197"/>
    </location>
</feature>
<keyword evidence="7 10" id="KW-0472">Membrane</keyword>
<evidence type="ECO:0000313" key="11">
    <source>
        <dbReference type="EMBL" id="AID61215.1"/>
    </source>
</evidence>
<evidence type="ECO:0000256" key="6">
    <source>
        <dbReference type="ARBA" id="ARBA00022989"/>
    </source>
</evidence>
<dbReference type="GO" id="GO:0005886">
    <property type="term" value="C:plasma membrane"/>
    <property type="evidence" value="ECO:0007669"/>
    <property type="project" value="UniProtKB-SubCell"/>
</dbReference>
<feature type="transmembrane region" description="Helical" evidence="10">
    <location>
        <begin position="124"/>
        <end position="141"/>
    </location>
</feature>
<dbReference type="GO" id="GO:0007165">
    <property type="term" value="P:signal transduction"/>
    <property type="evidence" value="ECO:0007669"/>
    <property type="project" value="UniProtKB-KW"/>
</dbReference>
<organism evidence="11">
    <name type="scientific">Calliphora stygia</name>
    <name type="common">Common brown blowfly</name>
    <dbReference type="NCBI Taxonomy" id="145453"/>
    <lineage>
        <taxon>Eukaryota</taxon>
        <taxon>Metazoa</taxon>
        <taxon>Ecdysozoa</taxon>
        <taxon>Arthropoda</taxon>
        <taxon>Hexapoda</taxon>
        <taxon>Insecta</taxon>
        <taxon>Pterygota</taxon>
        <taxon>Neoptera</taxon>
        <taxon>Endopterygota</taxon>
        <taxon>Diptera</taxon>
        <taxon>Brachycera</taxon>
        <taxon>Muscomorpha</taxon>
        <taxon>Oestroidea</taxon>
        <taxon>Calliphoridae</taxon>
        <taxon>Calliphorinae</taxon>
        <taxon>Calliphora</taxon>
    </lineage>
</organism>
<protein>
    <recommendedName>
        <fullName evidence="10">Odorant receptor</fullName>
    </recommendedName>
</protein>
<reference evidence="11" key="1">
    <citation type="journal article" date="2015" name="BMC Genomics">
        <title>Chemosensory genes identified in the antennal transcriptome of the blowfly Calliphora stygia.</title>
        <authorList>
            <person name="Leitch O.J."/>
            <person name="Papanicolaou A."/>
            <person name="Lennard C."/>
            <person name="Kirkbride K.P."/>
            <person name="Anderson A."/>
        </authorList>
    </citation>
    <scope>NUCLEOTIDE SEQUENCE</scope>
</reference>
<keyword evidence="6 10" id="KW-1133">Transmembrane helix</keyword>
<dbReference type="AlphaFoldDB" id="A0A068F5G9"/>
<feature type="transmembrane region" description="Helical" evidence="10">
    <location>
        <begin position="275"/>
        <end position="296"/>
    </location>
</feature>
<evidence type="ECO:0000256" key="3">
    <source>
        <dbReference type="ARBA" id="ARBA00022606"/>
    </source>
</evidence>
<comment type="similarity">
    <text evidence="10">Belongs to the insect chemoreceptor superfamily. Heteromeric odorant receptor channel (TC 1.A.69) family.</text>
</comment>
<gene>
    <name evidence="11" type="primary">OR49b</name>
</gene>
<keyword evidence="8 10" id="KW-0675">Receptor</keyword>
<evidence type="ECO:0000256" key="1">
    <source>
        <dbReference type="ARBA" id="ARBA00004651"/>
    </source>
</evidence>
<evidence type="ECO:0000256" key="4">
    <source>
        <dbReference type="ARBA" id="ARBA00022692"/>
    </source>
</evidence>
<proteinExistence type="evidence at transcript level"/>
<evidence type="ECO:0000256" key="7">
    <source>
        <dbReference type="ARBA" id="ARBA00023136"/>
    </source>
</evidence>
<keyword evidence="3 10" id="KW-0716">Sensory transduction</keyword>
<accession>A0A068F5G9</accession>
<evidence type="ECO:0000256" key="9">
    <source>
        <dbReference type="ARBA" id="ARBA00023224"/>
    </source>
</evidence>
<dbReference type="Pfam" id="PF02949">
    <property type="entry name" value="7tm_6"/>
    <property type="match status" value="1"/>
</dbReference>
<keyword evidence="4 10" id="KW-0812">Transmembrane</keyword>
<dbReference type="GO" id="GO:0004984">
    <property type="term" value="F:olfactory receptor activity"/>
    <property type="evidence" value="ECO:0007669"/>
    <property type="project" value="InterPro"/>
</dbReference>
<sequence length="371" mass="43747">MFEDIQLIYMNVKILKFWSLLYDNNWRRYVCLIPTTFLVFTQFYYMFMTHEGIDAIIRNSYMLVLWFNTILRAYILIYDSEKYQNLIKDLEKHFYDLMNSNDFYIQSLLDEVNSMGKVMSKGNLFLGLLTCIGFALYPLFAEEKVLPFGSMIPGVNEYKSPFYEVWYAFQMIITPMGCCMYIPYTTLIVSFIMFGIVMCKTLQHRLRTLKLFNQNPLLIYQQVINCIKFQKEIISYIEIVNRLTTFIFMLEFIAFGTLLCALLFLLIIVDSSAQALIVCAYITMIFAQILALYWYANELMEQNLQIAAAAYDTEWFTFEIPVQKNIQLLILRAQKPCSIKVGNMYLMTLELFQALLNASYSYFTLLKRVYG</sequence>